<feature type="region of interest" description="Disordered" evidence="1">
    <location>
        <begin position="25"/>
        <end position="52"/>
    </location>
</feature>
<dbReference type="AlphaFoldDB" id="A0A143BML0"/>
<reference evidence="2 3" key="1">
    <citation type="journal article" date="2014" name="Proc. Natl. Acad. Sci. U.S.A.">
        <title>Functional type 2 photosynthetic reaction centers found in the rare bacterial phylum Gemmatimonadetes.</title>
        <authorList>
            <person name="Zeng Y."/>
            <person name="Feng F."/>
            <person name="Medova H."/>
            <person name="Dean J."/>
            <person name="Koblizek M."/>
        </authorList>
    </citation>
    <scope>NUCLEOTIDE SEQUENCE [LARGE SCALE GENOMIC DNA]</scope>
    <source>
        <strain evidence="2 3">AP64</strain>
    </source>
</reference>
<protein>
    <submittedName>
        <fullName evidence="2">Uncharacterized protein</fullName>
    </submittedName>
</protein>
<organism evidence="2 3">
    <name type="scientific">Gemmatimonas phototrophica</name>
    <dbReference type="NCBI Taxonomy" id="1379270"/>
    <lineage>
        <taxon>Bacteria</taxon>
        <taxon>Pseudomonadati</taxon>
        <taxon>Gemmatimonadota</taxon>
        <taxon>Gemmatimonadia</taxon>
        <taxon>Gemmatimonadales</taxon>
        <taxon>Gemmatimonadaceae</taxon>
        <taxon>Gemmatimonas</taxon>
    </lineage>
</organism>
<proteinExistence type="predicted"/>
<feature type="region of interest" description="Disordered" evidence="1">
    <location>
        <begin position="142"/>
        <end position="175"/>
    </location>
</feature>
<reference evidence="2 3" key="2">
    <citation type="journal article" date="2016" name="Environ. Microbiol. Rep.">
        <title>Metagenomic evidence for the presence of phototrophic Gemmatimonadetes bacteria in diverse environments.</title>
        <authorList>
            <person name="Zeng Y."/>
            <person name="Baumbach J."/>
            <person name="Barbosa E.G."/>
            <person name="Azevedo V."/>
            <person name="Zhang C."/>
            <person name="Koblizek M."/>
        </authorList>
    </citation>
    <scope>NUCLEOTIDE SEQUENCE [LARGE SCALE GENOMIC DNA]</scope>
    <source>
        <strain evidence="2 3">AP64</strain>
    </source>
</reference>
<gene>
    <name evidence="2" type="ORF">GEMMAAP_18945</name>
</gene>
<evidence type="ECO:0000313" key="3">
    <source>
        <dbReference type="Proteomes" id="UP000076404"/>
    </source>
</evidence>
<name>A0A143BML0_9BACT</name>
<dbReference type="Proteomes" id="UP000076404">
    <property type="component" value="Chromosome"/>
</dbReference>
<accession>A0A143BML0</accession>
<dbReference type="KEGG" id="gph:GEMMAAP_18945"/>
<dbReference type="EMBL" id="CP011454">
    <property type="protein sequence ID" value="AMW06297.1"/>
    <property type="molecule type" value="Genomic_DNA"/>
</dbReference>
<evidence type="ECO:0000313" key="2">
    <source>
        <dbReference type="EMBL" id="AMW06297.1"/>
    </source>
</evidence>
<sequence length="175" mass="17909">MPQRIATKFQLFSCKRCKINGNRTERRAGEAEPPLGNPSACDNPPHQTNAAHPLPSSECAALFYNPRVIRRVQFPGGTTSVTPFAASSALIARALGMNAAASVTAASSAVFAAAACFTSASLGVSHTASMLLLAVPTRPNTFVSAPAAPPPKPPPPPNPPAAGMAPTPNLARSAS</sequence>
<evidence type="ECO:0000256" key="1">
    <source>
        <dbReference type="SAM" id="MobiDB-lite"/>
    </source>
</evidence>
<keyword evidence="3" id="KW-1185">Reference proteome</keyword>
<feature type="compositionally biased region" description="Pro residues" evidence="1">
    <location>
        <begin position="147"/>
        <end position="160"/>
    </location>
</feature>